<feature type="compositionally biased region" description="Polar residues" evidence="8">
    <location>
        <begin position="343"/>
        <end position="355"/>
    </location>
</feature>
<sequence length="538" mass="59218">MDTIAPAELVDDSEPEREDFRRRLKTAKKSNKRRNPESLLQTNNLVPALLVSDAEHKIRPLPFSLLAEDVIELSDSESTDAEYRGELRLIRGSGNNAGGLCCGKSTSPVDLESSSASSLGCATLPDASGKLISKYTRTLSSIGDDDDDDDGQFRVSIERFAYSQEQPPKRQKSVHTTSSESEANKVAAASPLIKSKKPATSRVQLRVIFPQDSDLSTVLKCICCGITWTVRKTAIQKLNHIRSCAKKRGLTQGTLDALISQESCKITTDSGLAKLPTTSSEVAAPKTFLEEIVDNTTLAKRSKRAKVTSTIAQPNQIRTGILDRARVLLKDDLEQAAPEPTQVFGQSKFRTTSLRASEKSPSETPPLVNRLLSRGNEEERYTPTDSADEAYLHYEPSNSPRMVHDSIPLSTGIQVSSSLSDSGEDDGGVNRLVSKPLAPKPTSKNSRQKKDASDAVLPLDNALFEKRLKALIRDDESLHLRILRYEPINFETFMTIAQGIASSSRGLKIKVRDFLDKQAINFYDSEASGSRTKKRWDH</sequence>
<evidence type="ECO:0000256" key="5">
    <source>
        <dbReference type="ARBA" id="ARBA00023204"/>
    </source>
</evidence>
<keyword evidence="10" id="KW-1185">Reference proteome</keyword>
<dbReference type="OrthoDB" id="3270504at2759"/>
<comment type="similarity">
    <text evidence="2">Belongs to the SLX4 family.</text>
</comment>
<dbReference type="AlphaFoldDB" id="A0A4Y9Z1C1"/>
<evidence type="ECO:0000256" key="7">
    <source>
        <dbReference type="ARBA" id="ARBA00029496"/>
    </source>
</evidence>
<evidence type="ECO:0000256" key="3">
    <source>
        <dbReference type="ARBA" id="ARBA00022763"/>
    </source>
</evidence>
<dbReference type="GO" id="GO:0006281">
    <property type="term" value="P:DNA repair"/>
    <property type="evidence" value="ECO:0007669"/>
    <property type="project" value="UniProtKB-KW"/>
</dbReference>
<evidence type="ECO:0000313" key="10">
    <source>
        <dbReference type="Proteomes" id="UP000298327"/>
    </source>
</evidence>
<gene>
    <name evidence="9" type="ORF">EVG20_g3846</name>
</gene>
<dbReference type="Pfam" id="PF09494">
    <property type="entry name" value="Slx4"/>
    <property type="match status" value="1"/>
</dbReference>
<comment type="caution">
    <text evidence="9">The sequence shown here is derived from an EMBL/GenBank/DDBJ whole genome shotgun (WGS) entry which is preliminary data.</text>
</comment>
<feature type="region of interest" description="Disordered" evidence="8">
    <location>
        <begin position="164"/>
        <end position="191"/>
    </location>
</feature>
<dbReference type="GO" id="GO:0006310">
    <property type="term" value="P:DNA recombination"/>
    <property type="evidence" value="ECO:0007669"/>
    <property type="project" value="UniProtKB-KW"/>
</dbReference>
<evidence type="ECO:0000313" key="9">
    <source>
        <dbReference type="EMBL" id="TFY67718.1"/>
    </source>
</evidence>
<evidence type="ECO:0000256" key="8">
    <source>
        <dbReference type="SAM" id="MobiDB-lite"/>
    </source>
</evidence>
<evidence type="ECO:0000256" key="4">
    <source>
        <dbReference type="ARBA" id="ARBA00023172"/>
    </source>
</evidence>
<dbReference type="GO" id="GO:0006260">
    <property type="term" value="P:DNA replication"/>
    <property type="evidence" value="ECO:0007669"/>
    <property type="project" value="InterPro"/>
</dbReference>
<dbReference type="STRING" id="205917.A0A4Y9Z1C1"/>
<evidence type="ECO:0000256" key="6">
    <source>
        <dbReference type="ARBA" id="ARBA00023242"/>
    </source>
</evidence>
<proteinExistence type="inferred from homology"/>
<feature type="region of interest" description="Disordered" evidence="8">
    <location>
        <begin position="413"/>
        <end position="453"/>
    </location>
</feature>
<evidence type="ECO:0000256" key="2">
    <source>
        <dbReference type="ARBA" id="ARBA00006661"/>
    </source>
</evidence>
<dbReference type="InterPro" id="IPR018574">
    <property type="entry name" value="Structure-sp_endonuc_su_Slx4"/>
</dbReference>
<name>A0A4Y9Z1C1_9AGAM</name>
<accession>A0A4Y9Z1C1</accession>
<reference evidence="9 10" key="1">
    <citation type="submission" date="2019-02" db="EMBL/GenBank/DDBJ databases">
        <title>Genome sequencing of the rare red list fungi Dentipellis fragilis.</title>
        <authorList>
            <person name="Buettner E."/>
            <person name="Kellner H."/>
        </authorList>
    </citation>
    <scope>NUCLEOTIDE SEQUENCE [LARGE SCALE GENOMIC DNA]</scope>
    <source>
        <strain evidence="9 10">DSM 105465</strain>
    </source>
</reference>
<comment type="subcellular location">
    <subcellularLocation>
        <location evidence="1">Nucleus</location>
    </subcellularLocation>
</comment>
<keyword evidence="3" id="KW-0227">DNA damage</keyword>
<feature type="region of interest" description="Disordered" evidence="8">
    <location>
        <begin position="338"/>
        <end position="391"/>
    </location>
</feature>
<dbReference type="GO" id="GO:0033557">
    <property type="term" value="C:Slx1-Slx4 complex"/>
    <property type="evidence" value="ECO:0007669"/>
    <property type="project" value="InterPro"/>
</dbReference>
<keyword evidence="6" id="KW-0539">Nucleus</keyword>
<dbReference type="Proteomes" id="UP000298327">
    <property type="component" value="Unassembled WGS sequence"/>
</dbReference>
<dbReference type="EMBL" id="SEOQ01000183">
    <property type="protein sequence ID" value="TFY67718.1"/>
    <property type="molecule type" value="Genomic_DNA"/>
</dbReference>
<keyword evidence="4" id="KW-0233">DNA recombination</keyword>
<evidence type="ECO:0000256" key="1">
    <source>
        <dbReference type="ARBA" id="ARBA00004123"/>
    </source>
</evidence>
<organism evidence="9 10">
    <name type="scientific">Dentipellis fragilis</name>
    <dbReference type="NCBI Taxonomy" id="205917"/>
    <lineage>
        <taxon>Eukaryota</taxon>
        <taxon>Fungi</taxon>
        <taxon>Dikarya</taxon>
        <taxon>Basidiomycota</taxon>
        <taxon>Agaricomycotina</taxon>
        <taxon>Agaricomycetes</taxon>
        <taxon>Russulales</taxon>
        <taxon>Hericiaceae</taxon>
        <taxon>Dentipellis</taxon>
    </lineage>
</organism>
<protein>
    <recommendedName>
        <fullName evidence="7">Structure-specific endonuclease subunit SLX4</fullName>
    </recommendedName>
</protein>
<keyword evidence="5" id="KW-0234">DNA repair</keyword>